<keyword evidence="2 5" id="KW-0812">Transmembrane</keyword>
<dbReference type="PANTHER" id="PTHR10846:SF8">
    <property type="entry name" value="INNER MEMBRANE PROTEIN YRBG"/>
    <property type="match status" value="1"/>
</dbReference>
<feature type="transmembrane region" description="Helical" evidence="5">
    <location>
        <begin position="109"/>
        <end position="133"/>
    </location>
</feature>
<dbReference type="OrthoDB" id="9794225at2"/>
<feature type="transmembrane region" description="Helical" evidence="5">
    <location>
        <begin position="145"/>
        <end position="163"/>
    </location>
</feature>
<gene>
    <name evidence="7" type="ORF">FPZ22_12620</name>
</gene>
<dbReference type="GO" id="GO:0005886">
    <property type="term" value="C:plasma membrane"/>
    <property type="evidence" value="ECO:0007669"/>
    <property type="project" value="TreeGrafter"/>
</dbReference>
<accession>A0A518N6T7</accession>
<feature type="transmembrane region" description="Helical" evidence="5">
    <location>
        <begin position="349"/>
        <end position="367"/>
    </location>
</feature>
<evidence type="ECO:0000256" key="3">
    <source>
        <dbReference type="ARBA" id="ARBA00022989"/>
    </source>
</evidence>
<dbReference type="AlphaFoldDB" id="A0A518N6T7"/>
<feature type="transmembrane region" description="Helical" evidence="5">
    <location>
        <begin position="320"/>
        <end position="342"/>
    </location>
</feature>
<name>A0A518N6T7_9GAMM</name>
<evidence type="ECO:0000256" key="1">
    <source>
        <dbReference type="ARBA" id="ARBA00004141"/>
    </source>
</evidence>
<dbReference type="GO" id="GO:0008273">
    <property type="term" value="F:calcium, potassium:sodium antiporter activity"/>
    <property type="evidence" value="ECO:0007669"/>
    <property type="project" value="TreeGrafter"/>
</dbReference>
<dbReference type="GO" id="GO:0006874">
    <property type="term" value="P:intracellular calcium ion homeostasis"/>
    <property type="evidence" value="ECO:0007669"/>
    <property type="project" value="TreeGrafter"/>
</dbReference>
<keyword evidence="3 5" id="KW-1133">Transmembrane helix</keyword>
<dbReference type="Gene3D" id="1.20.1420.30">
    <property type="entry name" value="NCX, central ion-binding region"/>
    <property type="match status" value="2"/>
</dbReference>
<evidence type="ECO:0000256" key="2">
    <source>
        <dbReference type="ARBA" id="ARBA00022692"/>
    </source>
</evidence>
<dbReference type="GO" id="GO:0005262">
    <property type="term" value="F:calcium channel activity"/>
    <property type="evidence" value="ECO:0007669"/>
    <property type="project" value="TreeGrafter"/>
</dbReference>
<evidence type="ECO:0000259" key="6">
    <source>
        <dbReference type="Pfam" id="PF01699"/>
    </source>
</evidence>
<feature type="domain" description="Sodium/calcium exchanger membrane region" evidence="6">
    <location>
        <begin position="224"/>
        <end position="366"/>
    </location>
</feature>
<dbReference type="Pfam" id="PF01699">
    <property type="entry name" value="Na_Ca_ex"/>
    <property type="match status" value="2"/>
</dbReference>
<feature type="transmembrane region" description="Helical" evidence="5">
    <location>
        <begin position="224"/>
        <end position="242"/>
    </location>
</feature>
<feature type="transmembrane region" description="Helical" evidence="5">
    <location>
        <begin position="288"/>
        <end position="308"/>
    </location>
</feature>
<dbReference type="EMBL" id="CP042218">
    <property type="protein sequence ID" value="QDW67616.1"/>
    <property type="molecule type" value="Genomic_DNA"/>
</dbReference>
<proteinExistence type="predicted"/>
<organism evidence="7 8">
    <name type="scientific">Luteimonas granuli</name>
    <dbReference type="NCBI Taxonomy" id="1176533"/>
    <lineage>
        <taxon>Bacteria</taxon>
        <taxon>Pseudomonadati</taxon>
        <taxon>Pseudomonadota</taxon>
        <taxon>Gammaproteobacteria</taxon>
        <taxon>Lysobacterales</taxon>
        <taxon>Lysobacteraceae</taxon>
        <taxon>Luteimonas</taxon>
    </lineage>
</organism>
<dbReference type="InterPro" id="IPR044880">
    <property type="entry name" value="NCX_ion-bd_dom_sf"/>
</dbReference>
<comment type="subcellular location">
    <subcellularLocation>
        <location evidence="1">Membrane</location>
        <topology evidence="1">Multi-pass membrane protein</topology>
    </subcellularLocation>
</comment>
<feature type="transmembrane region" description="Helical" evidence="5">
    <location>
        <begin position="41"/>
        <end position="62"/>
    </location>
</feature>
<reference evidence="7 8" key="1">
    <citation type="submission" date="2019-07" db="EMBL/GenBank/DDBJ databases">
        <title>Full genome sequence of Luteimonas sp. Gr-4.</title>
        <authorList>
            <person name="Im W.-T."/>
        </authorList>
    </citation>
    <scope>NUCLEOTIDE SEQUENCE [LARGE SCALE GENOMIC DNA]</scope>
    <source>
        <strain evidence="7 8">Gr-4</strain>
    </source>
</reference>
<evidence type="ECO:0000256" key="4">
    <source>
        <dbReference type="ARBA" id="ARBA00023136"/>
    </source>
</evidence>
<dbReference type="InterPro" id="IPR004837">
    <property type="entry name" value="NaCa_Exmemb"/>
</dbReference>
<evidence type="ECO:0000313" key="8">
    <source>
        <dbReference type="Proteomes" id="UP000316584"/>
    </source>
</evidence>
<keyword evidence="4 5" id="KW-0472">Membrane</keyword>
<feature type="transmembrane region" description="Helical" evidence="5">
    <location>
        <begin position="169"/>
        <end position="186"/>
    </location>
</feature>
<dbReference type="Proteomes" id="UP000316584">
    <property type="component" value="Chromosome"/>
</dbReference>
<dbReference type="InterPro" id="IPR004481">
    <property type="entry name" value="K/Na/Ca-exchanger"/>
</dbReference>
<protein>
    <submittedName>
        <fullName evidence="7">Calcium/sodium antiporter</fullName>
    </submittedName>
</protein>
<evidence type="ECO:0000256" key="5">
    <source>
        <dbReference type="SAM" id="Phobius"/>
    </source>
</evidence>
<feature type="domain" description="Sodium/calcium exchanger membrane region" evidence="6">
    <location>
        <begin position="45"/>
        <end position="183"/>
    </location>
</feature>
<dbReference type="KEGG" id="lug:FPZ22_12620"/>
<keyword evidence="8" id="KW-1185">Reference proteome</keyword>
<sequence>MHRDGELGAVVRRAAQAGTALSGRRTRRRCRSTGERGGGCVIANVLWLSTGLAALIAGAELLTRGGTRLAWRLGIRPVLIGLTVVALGTSMPELAVGLWSSADGEGSLAVGNIVGANIMNMLLILGLSALLLPLSIEMHSLRFDLPMMTGAALVLLIVAWDLHVTRTEGLVMLVMGAVYIAVLVQISRNESRAVKAEFEREYGPRAMADVRPAPRGRVTLLNDLAWLMGGMAIVVVGAEWLVEGASGIARALGVTEAVIGLTIVALGTSSPELATTVVSTLRQERDIAIGNLLGSCVLNTLVILGATVVSVPGGIGVDPLLVRVDIPVMVLATIVCIPVFVTGRRVGRLEGLALLAAYLAYMAYLLAVRA</sequence>
<evidence type="ECO:0000313" key="7">
    <source>
        <dbReference type="EMBL" id="QDW67616.1"/>
    </source>
</evidence>
<dbReference type="PANTHER" id="PTHR10846">
    <property type="entry name" value="SODIUM/POTASSIUM/CALCIUM EXCHANGER"/>
    <property type="match status" value="1"/>
</dbReference>
<dbReference type="NCBIfam" id="TIGR00367">
    <property type="entry name" value="calcium/sodium antiporter"/>
    <property type="match status" value="1"/>
</dbReference>